<evidence type="ECO:0000313" key="2">
    <source>
        <dbReference type="EMBL" id="KAA9130891.1"/>
    </source>
</evidence>
<sequence length="131" mass="13434">MKRLLFILAGLAALAVTLIRGIAGGEGDLALLLAALEGNPIRGVVIINWHALTAVFGLLAVALFFSAWLSRPVGVIVGLLAAGTFGTTCALFMAVAAAETGSPFTYFPYIPLGITATLSFLAALSAGMGRR</sequence>
<feature type="transmembrane region" description="Helical" evidence="1">
    <location>
        <begin position="76"/>
        <end position="97"/>
    </location>
</feature>
<keyword evidence="1" id="KW-0472">Membrane</keyword>
<accession>A0A5N0T7Z8</accession>
<dbReference type="EMBL" id="VYXP01000006">
    <property type="protein sequence ID" value="KAA9130891.1"/>
    <property type="molecule type" value="Genomic_DNA"/>
</dbReference>
<name>A0A5N0T7Z8_9GAMM</name>
<comment type="caution">
    <text evidence="2">The sequence shown here is derived from an EMBL/GenBank/DDBJ whole genome shotgun (WGS) entry which is preliminary data.</text>
</comment>
<evidence type="ECO:0000256" key="1">
    <source>
        <dbReference type="SAM" id="Phobius"/>
    </source>
</evidence>
<dbReference type="AlphaFoldDB" id="A0A5N0T7Z8"/>
<gene>
    <name evidence="2" type="ORF">F3N42_11050</name>
</gene>
<keyword evidence="3" id="KW-1185">Reference proteome</keyword>
<reference evidence="2 3" key="1">
    <citation type="submission" date="2019-09" db="EMBL/GenBank/DDBJ databases">
        <title>Wenzhouxiangella sp. Genome sequencing and assembly.</title>
        <authorList>
            <person name="Zhang R."/>
        </authorList>
    </citation>
    <scope>NUCLEOTIDE SEQUENCE [LARGE SCALE GENOMIC DNA]</scope>
    <source>
        <strain evidence="2 3">W260</strain>
    </source>
</reference>
<protein>
    <submittedName>
        <fullName evidence="2">Uncharacterized protein</fullName>
    </submittedName>
</protein>
<feature type="transmembrane region" description="Helical" evidence="1">
    <location>
        <begin position="109"/>
        <end position="129"/>
    </location>
</feature>
<feature type="transmembrane region" description="Helical" evidence="1">
    <location>
        <begin position="45"/>
        <end position="69"/>
    </location>
</feature>
<proteinExistence type="predicted"/>
<organism evidence="2 3">
    <name type="scientific">Marinihelvus fidelis</name>
    <dbReference type="NCBI Taxonomy" id="2613842"/>
    <lineage>
        <taxon>Bacteria</taxon>
        <taxon>Pseudomonadati</taxon>
        <taxon>Pseudomonadota</taxon>
        <taxon>Gammaproteobacteria</taxon>
        <taxon>Chromatiales</taxon>
        <taxon>Wenzhouxiangellaceae</taxon>
        <taxon>Marinihelvus</taxon>
    </lineage>
</organism>
<dbReference type="RefSeq" id="WP_150864528.1">
    <property type="nucleotide sequence ID" value="NZ_VYXP01000006.1"/>
</dbReference>
<keyword evidence="1" id="KW-1133">Transmembrane helix</keyword>
<keyword evidence="1" id="KW-0812">Transmembrane</keyword>
<dbReference type="Proteomes" id="UP000325372">
    <property type="component" value="Unassembled WGS sequence"/>
</dbReference>
<evidence type="ECO:0000313" key="3">
    <source>
        <dbReference type="Proteomes" id="UP000325372"/>
    </source>
</evidence>